<dbReference type="InterPro" id="IPR006016">
    <property type="entry name" value="UspA"/>
</dbReference>
<dbReference type="Gene3D" id="3.40.50.620">
    <property type="entry name" value="HUPs"/>
    <property type="match status" value="1"/>
</dbReference>
<reference evidence="3 4" key="1">
    <citation type="submission" date="2019-12" db="EMBL/GenBank/DDBJ databases">
        <title>Isolation and characterization of three novel carbon monoxide-oxidizing members of Halobacteria from salione crusts and soils.</title>
        <authorList>
            <person name="Myers M.R."/>
            <person name="King G.M."/>
        </authorList>
    </citation>
    <scope>NUCLEOTIDE SEQUENCE [LARGE SCALE GENOMIC DNA]</scope>
    <source>
        <strain evidence="3 4">WSA2</strain>
    </source>
</reference>
<evidence type="ECO:0000256" key="1">
    <source>
        <dbReference type="ARBA" id="ARBA00008791"/>
    </source>
</evidence>
<dbReference type="Pfam" id="PF00582">
    <property type="entry name" value="Usp"/>
    <property type="match status" value="1"/>
</dbReference>
<name>A0A6B0SPP0_9EURY</name>
<dbReference type="InterPro" id="IPR006015">
    <property type="entry name" value="Universal_stress_UspA"/>
</dbReference>
<dbReference type="Proteomes" id="UP000437065">
    <property type="component" value="Unassembled WGS sequence"/>
</dbReference>
<proteinExistence type="inferred from homology"/>
<evidence type="ECO:0000259" key="2">
    <source>
        <dbReference type="Pfam" id="PF00582"/>
    </source>
</evidence>
<dbReference type="AlphaFoldDB" id="A0A6B0SPP0"/>
<protein>
    <submittedName>
        <fullName evidence="3">Universal stress protein</fullName>
    </submittedName>
</protein>
<dbReference type="CDD" id="cd00293">
    <property type="entry name" value="USP-like"/>
    <property type="match status" value="1"/>
</dbReference>
<dbReference type="SUPFAM" id="SSF52402">
    <property type="entry name" value="Adenine nucleotide alpha hydrolases-like"/>
    <property type="match status" value="1"/>
</dbReference>
<comment type="similarity">
    <text evidence="1">Belongs to the universal stress protein A family.</text>
</comment>
<dbReference type="OrthoDB" id="105697at2157"/>
<sequence>MYEDILLATNGGVASINATEHALELAADRARLLDDLDIAVDRGATLHALFVVDEEAITTYPGDEYVDGHEGPEYGFEDLGEETLAEVRDRAADAGVTAETYLRHGTPEETILEVADEIDADLVVAGSQRRPDEYRMLVGSVTERVVRASERPVLVVKTPVDETGDPIA</sequence>
<dbReference type="RefSeq" id="WP_159664482.1">
    <property type="nucleotide sequence ID" value="NZ_WUUS01000003.1"/>
</dbReference>
<accession>A0A6B0SPP0</accession>
<dbReference type="EMBL" id="WUUS01000003">
    <property type="protein sequence ID" value="MXR40884.1"/>
    <property type="molecule type" value="Genomic_DNA"/>
</dbReference>
<evidence type="ECO:0000313" key="4">
    <source>
        <dbReference type="Proteomes" id="UP000437065"/>
    </source>
</evidence>
<dbReference type="PANTHER" id="PTHR46268:SF6">
    <property type="entry name" value="UNIVERSAL STRESS PROTEIN UP12"/>
    <property type="match status" value="1"/>
</dbReference>
<gene>
    <name evidence="3" type="ORF">GRX01_05960</name>
</gene>
<comment type="caution">
    <text evidence="3">The sequence shown here is derived from an EMBL/GenBank/DDBJ whole genome shotgun (WGS) entry which is preliminary data.</text>
</comment>
<dbReference type="PRINTS" id="PR01438">
    <property type="entry name" value="UNVRSLSTRESS"/>
</dbReference>
<feature type="domain" description="UspA" evidence="2">
    <location>
        <begin position="1"/>
        <end position="157"/>
    </location>
</feature>
<evidence type="ECO:0000313" key="3">
    <source>
        <dbReference type="EMBL" id="MXR40884.1"/>
    </source>
</evidence>
<dbReference type="PANTHER" id="PTHR46268">
    <property type="entry name" value="STRESS RESPONSE PROTEIN NHAX"/>
    <property type="match status" value="1"/>
</dbReference>
<organism evidence="3 4">
    <name type="scientific">Halobaculum saliterrae</name>
    <dbReference type="NCBI Taxonomy" id="2073113"/>
    <lineage>
        <taxon>Archaea</taxon>
        <taxon>Methanobacteriati</taxon>
        <taxon>Methanobacteriota</taxon>
        <taxon>Stenosarchaea group</taxon>
        <taxon>Halobacteria</taxon>
        <taxon>Halobacteriales</taxon>
        <taxon>Haloferacaceae</taxon>
        <taxon>Halobaculum</taxon>
    </lineage>
</organism>
<dbReference type="InterPro" id="IPR014729">
    <property type="entry name" value="Rossmann-like_a/b/a_fold"/>
</dbReference>
<keyword evidence="4" id="KW-1185">Reference proteome</keyword>